<proteinExistence type="predicted"/>
<reference evidence="8" key="1">
    <citation type="submission" date="2025-08" db="UniProtKB">
        <authorList>
            <consortium name="RefSeq"/>
        </authorList>
    </citation>
    <scope>IDENTIFICATION</scope>
    <source>
        <strain evidence="8">14028-0561.14</strain>
        <tissue evidence="8">Whole fly</tissue>
    </source>
</reference>
<feature type="domain" description="VM" evidence="6">
    <location>
        <begin position="137"/>
        <end position="171"/>
    </location>
</feature>
<evidence type="ECO:0000256" key="2">
    <source>
        <dbReference type="ARBA" id="ARBA00022525"/>
    </source>
</evidence>
<dbReference type="OMA" id="LYHFIPV"/>
<dbReference type="OrthoDB" id="7871796at2759"/>
<dbReference type="AlphaFoldDB" id="A0A6P4JIS9"/>
<dbReference type="InterPro" id="IPR013135">
    <property type="entry name" value="Vitelline_membr_Cys-rich-dom"/>
</dbReference>
<accession>A0A6P4JIS9</accession>
<evidence type="ECO:0000256" key="5">
    <source>
        <dbReference type="SAM" id="SignalP"/>
    </source>
</evidence>
<evidence type="ECO:0000259" key="6">
    <source>
        <dbReference type="PROSITE" id="PS51137"/>
    </source>
</evidence>
<feature type="region of interest" description="Disordered" evidence="4">
    <location>
        <begin position="73"/>
        <end position="99"/>
    </location>
</feature>
<dbReference type="Pfam" id="PF10542">
    <property type="entry name" value="Vitelline_membr"/>
    <property type="match status" value="1"/>
</dbReference>
<dbReference type="Proteomes" id="UP001652661">
    <property type="component" value="Chromosome X"/>
</dbReference>
<comment type="subcellular location">
    <subcellularLocation>
        <location evidence="1">Secreted</location>
    </subcellularLocation>
</comment>
<organism evidence="7 8">
    <name type="scientific">Drosophila kikkawai</name>
    <name type="common">Fruit fly</name>
    <dbReference type="NCBI Taxonomy" id="30033"/>
    <lineage>
        <taxon>Eukaryota</taxon>
        <taxon>Metazoa</taxon>
        <taxon>Ecdysozoa</taxon>
        <taxon>Arthropoda</taxon>
        <taxon>Hexapoda</taxon>
        <taxon>Insecta</taxon>
        <taxon>Pterygota</taxon>
        <taxon>Neoptera</taxon>
        <taxon>Endopterygota</taxon>
        <taxon>Diptera</taxon>
        <taxon>Brachycera</taxon>
        <taxon>Muscomorpha</taxon>
        <taxon>Ephydroidea</taxon>
        <taxon>Drosophilidae</taxon>
        <taxon>Drosophila</taxon>
        <taxon>Sophophora</taxon>
    </lineage>
</organism>
<dbReference type="RefSeq" id="XP_017034629.1">
    <property type="nucleotide sequence ID" value="XM_017179140.2"/>
</dbReference>
<protein>
    <submittedName>
        <fullName evidence="8">Annexin A7</fullName>
    </submittedName>
</protein>
<sequence>MWKYLLGCLALFAAATSCLGLVAPESLLEESSLEAELDRRTRQQQIVQEVIVENNFGGPGFGGPGFGGPGFGGPGFRGPGFGGPGFGGPGFGGPGFGGPGFGGPGFGGPGFGRGKFGFARSYDEEEEPAAQYGTSSGIPAPPCPNTYLFSCGAVITPVPCGSSGSSPCGGY</sequence>
<evidence type="ECO:0000256" key="3">
    <source>
        <dbReference type="ARBA" id="ARBA00022729"/>
    </source>
</evidence>
<keyword evidence="3 5" id="KW-0732">Signal</keyword>
<feature type="chain" id="PRO_5027580018" evidence="5">
    <location>
        <begin position="21"/>
        <end position="171"/>
    </location>
</feature>
<gene>
    <name evidence="8" type="primary">Vm26Ac</name>
</gene>
<keyword evidence="2" id="KW-0964">Secreted</keyword>
<evidence type="ECO:0000313" key="8">
    <source>
        <dbReference type="RefSeq" id="XP_017034629.1"/>
    </source>
</evidence>
<dbReference type="PROSITE" id="PS51137">
    <property type="entry name" value="VM"/>
    <property type="match status" value="1"/>
</dbReference>
<evidence type="ECO:0000313" key="7">
    <source>
        <dbReference type="Proteomes" id="UP001652661"/>
    </source>
</evidence>
<name>A0A6P4JIS9_DROKI</name>
<dbReference type="GO" id="GO:0005576">
    <property type="term" value="C:extracellular region"/>
    <property type="evidence" value="ECO:0007669"/>
    <property type="project" value="UniProtKB-SubCell"/>
</dbReference>
<feature type="signal peptide" evidence="5">
    <location>
        <begin position="1"/>
        <end position="20"/>
    </location>
</feature>
<evidence type="ECO:0000256" key="4">
    <source>
        <dbReference type="SAM" id="MobiDB-lite"/>
    </source>
</evidence>
<dbReference type="PROSITE" id="PS51257">
    <property type="entry name" value="PROKAR_LIPOPROTEIN"/>
    <property type="match status" value="1"/>
</dbReference>
<evidence type="ECO:0000256" key="1">
    <source>
        <dbReference type="ARBA" id="ARBA00004613"/>
    </source>
</evidence>
<keyword evidence="7" id="KW-1185">Reference proteome</keyword>